<evidence type="ECO:0000259" key="13">
    <source>
        <dbReference type="PROSITE" id="PS51684"/>
    </source>
</evidence>
<keyword evidence="8 11" id="KW-0539">Nucleus</keyword>
<dbReference type="PROSITE" id="PS51684">
    <property type="entry name" value="SAM_MT_TRM5_TYW2"/>
    <property type="match status" value="1"/>
</dbReference>
<evidence type="ECO:0000256" key="1">
    <source>
        <dbReference type="ARBA" id="ARBA00009775"/>
    </source>
</evidence>
<dbReference type="InterPro" id="IPR056744">
    <property type="entry name" value="TRM5/TYW2-like_N"/>
</dbReference>
<comment type="caution">
    <text evidence="14">The sequence shown here is derived from an EMBL/GenBank/DDBJ whole genome shotgun (WGS) entry which is preliminary data.</text>
</comment>
<keyword evidence="3 11" id="KW-0489">Methyltransferase</keyword>
<dbReference type="FunFam" id="3.30.300.110:FF:000001">
    <property type="entry name" value="tRNA (guanine(37)-N1)-methyltransferase"/>
    <property type="match status" value="1"/>
</dbReference>
<dbReference type="InterPro" id="IPR056743">
    <property type="entry name" value="TRM5-TYW2-like_MTfase"/>
</dbReference>
<comment type="similarity">
    <text evidence="1">Belongs to the class I-like SAM-binding methyltransferase superfamily. TRM5/TYW2 family.</text>
</comment>
<feature type="binding site" evidence="11">
    <location>
        <position position="242"/>
    </location>
    <ligand>
        <name>S-adenosyl-L-methionine</name>
        <dbReference type="ChEBI" id="CHEBI:59789"/>
    </ligand>
</feature>
<feature type="domain" description="SAM-dependent methyltransferase TRM5/TYW2-type" evidence="13">
    <location>
        <begin position="153"/>
        <end position="452"/>
    </location>
</feature>
<feature type="binding site" evidence="11">
    <location>
        <begin position="311"/>
        <end position="312"/>
    </location>
    <ligand>
        <name>S-adenosyl-L-methionine</name>
        <dbReference type="ChEBI" id="CHEBI:59789"/>
    </ligand>
</feature>
<evidence type="ECO:0000256" key="12">
    <source>
        <dbReference type="SAM" id="MobiDB-lite"/>
    </source>
</evidence>
<comment type="subunit">
    <text evidence="11">Monomer.</text>
</comment>
<dbReference type="InterPro" id="IPR025792">
    <property type="entry name" value="tRNA_Gua_MeTrfase_euk"/>
</dbReference>
<keyword evidence="5 11" id="KW-0949">S-adenosyl-L-methionine</keyword>
<dbReference type="EC" id="2.1.1.228" evidence="11"/>
<keyword evidence="6 11" id="KW-0819">tRNA processing</keyword>
<dbReference type="GO" id="GO:0052906">
    <property type="term" value="F:tRNA (guanine(37)-N1)-methyltransferase activity"/>
    <property type="evidence" value="ECO:0007669"/>
    <property type="project" value="UniProtKB-UniRule"/>
</dbReference>
<reference evidence="14 15" key="1">
    <citation type="submission" date="2024-10" db="EMBL/GenBank/DDBJ databases">
        <authorList>
            <person name="Kim D."/>
        </authorList>
    </citation>
    <scope>NUCLEOTIDE SEQUENCE [LARGE SCALE GENOMIC DNA]</scope>
    <source>
        <strain evidence="14">BH-2024</strain>
    </source>
</reference>
<evidence type="ECO:0000256" key="3">
    <source>
        <dbReference type="ARBA" id="ARBA00022603"/>
    </source>
</evidence>
<feature type="binding site" evidence="11">
    <location>
        <begin position="282"/>
        <end position="283"/>
    </location>
    <ligand>
        <name>S-adenosyl-L-methionine</name>
        <dbReference type="ChEBI" id="CHEBI:59789"/>
    </ligand>
</feature>
<dbReference type="AlphaFoldDB" id="A0ABD2LUS3"/>
<evidence type="ECO:0000256" key="11">
    <source>
        <dbReference type="HAMAP-Rule" id="MF_03152"/>
    </source>
</evidence>
<evidence type="ECO:0000256" key="6">
    <source>
        <dbReference type="ARBA" id="ARBA00022694"/>
    </source>
</evidence>
<dbReference type="PANTHER" id="PTHR23245">
    <property type="entry name" value="TRNA METHYLTRANSFERASE"/>
    <property type="match status" value="1"/>
</dbReference>
<dbReference type="PANTHER" id="PTHR23245:SF36">
    <property type="entry name" value="TRNA (GUANINE(37)-N1)-METHYLTRANSFERASE"/>
    <property type="match status" value="1"/>
</dbReference>
<feature type="binding site" evidence="11">
    <location>
        <position position="355"/>
    </location>
    <ligand>
        <name>S-adenosyl-L-methionine</name>
        <dbReference type="ChEBI" id="CHEBI:59789"/>
    </ligand>
</feature>
<name>A0ABD2LUS3_9BILA</name>
<evidence type="ECO:0000313" key="15">
    <source>
        <dbReference type="Proteomes" id="UP001620626"/>
    </source>
</evidence>
<keyword evidence="7 11" id="KW-0496">Mitochondrion</keyword>
<keyword evidence="4 11" id="KW-0808">Transferase</keyword>
<evidence type="ECO:0000256" key="5">
    <source>
        <dbReference type="ARBA" id="ARBA00022691"/>
    </source>
</evidence>
<dbReference type="Pfam" id="PF25133">
    <property type="entry name" value="TYW2_N_2"/>
    <property type="match status" value="1"/>
</dbReference>
<gene>
    <name evidence="14" type="ORF">niasHT_003785</name>
</gene>
<dbReference type="Proteomes" id="UP001620626">
    <property type="component" value="Unassembled WGS sequence"/>
</dbReference>
<comment type="function">
    <text evidence="11">Specifically methylates the N1 position of guanosine-37 in various cytoplasmic and mitochondrial tRNAs. Methylation is not dependent on the nature of the nucleoside 5' of the target nucleoside. This is the first step in the biosynthesis of wybutosine (yW), a modified base adjacent to the anticodon of tRNAs and required for accurate decoding.</text>
</comment>
<comment type="similarity">
    <text evidence="11">Belongs to the TRM5 / TYW2 family.</text>
</comment>
<organism evidence="14 15">
    <name type="scientific">Heterodera trifolii</name>
    <dbReference type="NCBI Taxonomy" id="157864"/>
    <lineage>
        <taxon>Eukaryota</taxon>
        <taxon>Metazoa</taxon>
        <taxon>Ecdysozoa</taxon>
        <taxon>Nematoda</taxon>
        <taxon>Chromadorea</taxon>
        <taxon>Rhabditida</taxon>
        <taxon>Tylenchina</taxon>
        <taxon>Tylenchomorpha</taxon>
        <taxon>Tylenchoidea</taxon>
        <taxon>Heteroderidae</taxon>
        <taxon>Heteroderinae</taxon>
        <taxon>Heterodera</taxon>
    </lineage>
</organism>
<comment type="catalytic activity">
    <reaction evidence="10 11">
        <text>guanosine(37) in tRNA + S-adenosyl-L-methionine = N(1)-methylguanosine(37) in tRNA + S-adenosyl-L-homocysteine + H(+)</text>
        <dbReference type="Rhea" id="RHEA:36899"/>
        <dbReference type="Rhea" id="RHEA-COMP:10145"/>
        <dbReference type="Rhea" id="RHEA-COMP:10147"/>
        <dbReference type="ChEBI" id="CHEBI:15378"/>
        <dbReference type="ChEBI" id="CHEBI:57856"/>
        <dbReference type="ChEBI" id="CHEBI:59789"/>
        <dbReference type="ChEBI" id="CHEBI:73542"/>
        <dbReference type="ChEBI" id="CHEBI:74269"/>
        <dbReference type="EC" id="2.1.1.228"/>
    </reaction>
</comment>
<dbReference type="GO" id="GO:0005634">
    <property type="term" value="C:nucleus"/>
    <property type="evidence" value="ECO:0007669"/>
    <property type="project" value="UniProtKB-SubCell"/>
</dbReference>
<keyword evidence="15" id="KW-1185">Reference proteome</keyword>
<dbReference type="InterPro" id="IPR029063">
    <property type="entry name" value="SAM-dependent_MTases_sf"/>
</dbReference>
<evidence type="ECO:0000256" key="2">
    <source>
        <dbReference type="ARBA" id="ARBA00022490"/>
    </source>
</evidence>
<feature type="compositionally biased region" description="Basic and acidic residues" evidence="12">
    <location>
        <begin position="480"/>
        <end position="492"/>
    </location>
</feature>
<dbReference type="HAMAP" id="MF_03152">
    <property type="entry name" value="TRM5"/>
    <property type="match status" value="1"/>
</dbReference>
<keyword evidence="2 11" id="KW-0963">Cytoplasm</keyword>
<evidence type="ECO:0000256" key="9">
    <source>
        <dbReference type="ARBA" id="ARBA00045951"/>
    </source>
</evidence>
<accession>A0ABD2LUS3</accession>
<evidence type="ECO:0000256" key="8">
    <source>
        <dbReference type="ARBA" id="ARBA00023242"/>
    </source>
</evidence>
<evidence type="ECO:0000256" key="7">
    <source>
        <dbReference type="ARBA" id="ARBA00023128"/>
    </source>
</evidence>
<dbReference type="EMBL" id="JBICBT010000258">
    <property type="protein sequence ID" value="KAL3119002.1"/>
    <property type="molecule type" value="Genomic_DNA"/>
</dbReference>
<feature type="region of interest" description="Disordered" evidence="12">
    <location>
        <begin position="470"/>
        <end position="492"/>
    </location>
</feature>
<dbReference type="Gene3D" id="3.30.300.110">
    <property type="entry name" value="Met-10+ protein-like domains"/>
    <property type="match status" value="1"/>
</dbReference>
<comment type="subcellular location">
    <subcellularLocation>
        <location evidence="11">Mitochondrion matrix</location>
    </subcellularLocation>
    <subcellularLocation>
        <location evidence="11">Nucleus</location>
    </subcellularLocation>
    <subcellularLocation>
        <location evidence="11">Cytoplasm</location>
    </subcellularLocation>
    <text evidence="11">Predominantly in the mitochondria and in the nucleus.</text>
</comment>
<dbReference type="GO" id="GO:0005759">
    <property type="term" value="C:mitochondrial matrix"/>
    <property type="evidence" value="ECO:0007669"/>
    <property type="project" value="UniProtKB-SubCell"/>
</dbReference>
<proteinExistence type="inferred from homology"/>
<evidence type="ECO:0000256" key="4">
    <source>
        <dbReference type="ARBA" id="ARBA00022679"/>
    </source>
</evidence>
<dbReference type="CDD" id="cd02440">
    <property type="entry name" value="AdoMet_MTases"/>
    <property type="match status" value="1"/>
</dbReference>
<dbReference type="InterPro" id="IPR030382">
    <property type="entry name" value="MeTrfase_TRM5/TYW2"/>
</dbReference>
<evidence type="ECO:0000256" key="10">
    <source>
        <dbReference type="ARBA" id="ARBA00047783"/>
    </source>
</evidence>
<sequence length="492" mass="57183">MVLVSVTLRQLCTMSRSHYDKIMFPPISAHGMLTLDRSKFTKSIQIPFVSVPVKCIDRVRLLSAVRAVCLERMPRLKPWHTPPNCDGSVERLLLFDPDKFSEDARNDLTQQLSQTMDSSPEFGKMAYTMEYEDWDLRRCIQSVLPEGVEFSGFEQCGHIVHLNLREYVLPFRFTIGHILLDKIPSVRTVLNKVDTLTHEFRVMDAELVAGEAEFMTEVVEHGLRYRLDYSKVFWNSRLSRVHSETFAKFDQNSVVFDVFAGVGPFILPAVRKRKVKKAFANDLNPASIEFMRESIRLNRIKEERIETYVMDGGEFIRKVIPAKVVEFCQNLRNECDEIEGPSQRVLPLNFHVVMNLPGLSAQFLPHFRSFMSDFGSVRDVFEQCHFWIHCHFFIKGTADYEMEWYKKEAERIVAENMAIEVENLAQCLKEVQLMRWVSTWKAMFCARILLPSDYAFSAEREETKRTKRAIGNCEGEEEEKEGRAAKELRRNS</sequence>
<protein>
    <recommendedName>
        <fullName evidence="11">tRNA (guanine(37)-N1)-methyltransferase</fullName>
        <ecNumber evidence="11">2.1.1.228</ecNumber>
    </recommendedName>
    <alternativeName>
        <fullName evidence="11">M1G-methyltransferase</fullName>
    </alternativeName>
    <alternativeName>
        <fullName evidence="11">tRNA [GM37] methyltransferase</fullName>
    </alternativeName>
    <alternativeName>
        <fullName evidence="11">tRNA methyltransferase 5 homolog</fullName>
    </alternativeName>
</protein>
<comment type="function">
    <text evidence="9">Involved in mitochondrial tRNA methylation. Specifically methylates the N1 position of guanosine-37 in various tRNAs. Methylation is not dependent on the nature of the nucleoside 5' of the target nucleoside. This is the first step in the biosynthesis of wybutosine (yW), a modified base adjacent to the anticodon of tRNAs and required for accurate decoding.</text>
</comment>
<dbReference type="GO" id="GO:0070901">
    <property type="term" value="P:mitochondrial tRNA methylation"/>
    <property type="evidence" value="ECO:0007669"/>
    <property type="project" value="UniProtKB-ARBA"/>
</dbReference>
<dbReference type="Gene3D" id="3.40.50.150">
    <property type="entry name" value="Vaccinia Virus protein VP39"/>
    <property type="match status" value="1"/>
</dbReference>
<dbReference type="SUPFAM" id="SSF53335">
    <property type="entry name" value="S-adenosyl-L-methionine-dependent methyltransferases"/>
    <property type="match status" value="1"/>
</dbReference>
<dbReference type="Pfam" id="PF02475">
    <property type="entry name" value="TRM5-TYW2_MTfase"/>
    <property type="match status" value="1"/>
</dbReference>
<evidence type="ECO:0000313" key="14">
    <source>
        <dbReference type="EMBL" id="KAL3119002.1"/>
    </source>
</evidence>